<proteinExistence type="predicted"/>
<evidence type="ECO:0000256" key="1">
    <source>
        <dbReference type="SAM" id="MobiDB-lite"/>
    </source>
</evidence>
<dbReference type="OrthoDB" id="9806009at2"/>
<evidence type="ECO:0000313" key="4">
    <source>
        <dbReference type="Proteomes" id="UP000198414"/>
    </source>
</evidence>
<dbReference type="RefSeq" id="WP_089121757.1">
    <property type="nucleotide sequence ID" value="NZ_BCMI01000027.1"/>
</dbReference>
<organism evidence="3 4">
    <name type="scientific">Secundilactobacillus pentosiphilus</name>
    <dbReference type="NCBI Taxonomy" id="1714682"/>
    <lineage>
        <taxon>Bacteria</taxon>
        <taxon>Bacillati</taxon>
        <taxon>Bacillota</taxon>
        <taxon>Bacilli</taxon>
        <taxon>Lactobacillales</taxon>
        <taxon>Lactobacillaceae</taxon>
        <taxon>Secundilactobacillus</taxon>
    </lineage>
</organism>
<dbReference type="SMART" id="SM00635">
    <property type="entry name" value="BID_2"/>
    <property type="match status" value="1"/>
</dbReference>
<dbReference type="Gene3D" id="2.60.40.1080">
    <property type="match status" value="1"/>
</dbReference>
<dbReference type="InterPro" id="IPR003343">
    <property type="entry name" value="Big_2"/>
</dbReference>
<dbReference type="Pfam" id="PF02368">
    <property type="entry name" value="Big_2"/>
    <property type="match status" value="1"/>
</dbReference>
<evidence type="ECO:0000259" key="2">
    <source>
        <dbReference type="SMART" id="SM00635"/>
    </source>
</evidence>
<comment type="caution">
    <text evidence="3">The sequence shown here is derived from an EMBL/GenBank/DDBJ whole genome shotgun (WGS) entry which is preliminary data.</text>
</comment>
<accession>A0A1Z5IYE5</accession>
<dbReference type="InterPro" id="IPR008964">
    <property type="entry name" value="Invasin/intimin_cell_adhesion"/>
</dbReference>
<dbReference type="EMBL" id="BCMI01000027">
    <property type="protein sequence ID" value="GAX06814.1"/>
    <property type="molecule type" value="Genomic_DNA"/>
</dbReference>
<reference evidence="3 4" key="1">
    <citation type="submission" date="2015-11" db="EMBL/GenBank/DDBJ databases">
        <title>Draft genome sequences of new species of the genus Lactobacillus isolated from orchardgrass silage.</title>
        <authorList>
            <person name="Tohno M."/>
            <person name="Tanizawa Y."/>
            <person name="Arita M."/>
        </authorList>
    </citation>
    <scope>NUCLEOTIDE SEQUENCE [LARGE SCALE GENOMIC DNA]</scope>
    <source>
        <strain evidence="3 4">IWT25</strain>
    </source>
</reference>
<sequence length="78" mass="7781">MSQKTAAMKTGDSKQLSVTVAPDNATDKTATFSSSDETVATVDATGLVKAVKAGTATITATLDGKTDTTAVTVTDPTA</sequence>
<evidence type="ECO:0000313" key="3">
    <source>
        <dbReference type="EMBL" id="GAX06814.1"/>
    </source>
</evidence>
<dbReference type="AlphaFoldDB" id="A0A1Z5IYE5"/>
<gene>
    <name evidence="3" type="ORF">IWT25_02161</name>
</gene>
<protein>
    <recommendedName>
        <fullName evidence="2">BIG2 domain-containing protein</fullName>
    </recommendedName>
</protein>
<dbReference type="SUPFAM" id="SSF49373">
    <property type="entry name" value="Invasin/intimin cell-adhesion fragments"/>
    <property type="match status" value="1"/>
</dbReference>
<feature type="region of interest" description="Disordered" evidence="1">
    <location>
        <begin position="1"/>
        <end position="20"/>
    </location>
</feature>
<feature type="domain" description="BIG2" evidence="2">
    <location>
        <begin position="2"/>
        <end position="72"/>
    </location>
</feature>
<name>A0A1Z5IYE5_9LACO</name>
<dbReference type="Proteomes" id="UP000198414">
    <property type="component" value="Unassembled WGS sequence"/>
</dbReference>